<comment type="similarity">
    <text evidence="11">Belongs to the ligand-gated ion channel (TC 1.A.9) family.</text>
</comment>
<dbReference type="InterPro" id="IPR036719">
    <property type="entry name" value="Neuro-gated_channel_TM_sf"/>
</dbReference>
<dbReference type="FunFam" id="1.20.58.390:FF:000055">
    <property type="entry name" value="Ligand-Gated ion Channel"/>
    <property type="match status" value="1"/>
</dbReference>
<dbReference type="InterPro" id="IPR006202">
    <property type="entry name" value="Neur_chan_lig-bd"/>
</dbReference>
<keyword evidence="3 11" id="KW-0813">Transport</keyword>
<dbReference type="InterPro" id="IPR006028">
    <property type="entry name" value="GABAA/Glycine_rcpt"/>
</dbReference>
<keyword evidence="10 11" id="KW-0407">Ion channel</keyword>
<sequence length="686" mass="80058">MSLNFVFVFVAWIIIEAILSHTSFAQNIQESELWINTTYQAEDVGIRCGKLPQCKAWNSWWKLQIGDITPTTEIIDLLSSRKVKVSLNSIVQLTAFGLPKYLLSKYKIVHINFKKVCGNYSRYLLIDSISAAKKRGINLSEICNNYETKKKEFLGVEDGRNIYSYFSNSTEISREPDILELEMNKPNGLLTEKKNQDDLQRIKRSLLIQSEGIHIINPRAKITYQISANFMQLASMIIVRNQRVADFYELGEMTSILEFHKGLQIDLERIENNGYSREKINNLTMFFKRGIELSNILSIFDSEIMSNMVPLSSSLLMTILNESNYDSRSPPIIHKGKITEVFFGILIQSMSNFDQNTMDYDMDMWLRMAWHDQRLAHQFDRPILVNDENFLKKIWRPAPFFQNAKEAEYHRMITLNFWLYIFPNGEIFFETHIYLKPSCKLILCKYPHDNQVCSLKITATSGQNSIRYIWFPRLSDAIRMNKLMESELYVEKCYKRYCNGVRKTGNFSCLEASCLLKRNLGYHMTRTYVPTATCVVFSWISVWLPEEFVTGRIFGSLTLFLTLSAESSAVKEMLPKVSYMKAIDLWFGFTASFVFITMLEALIVISLEHKSRRLRKKAESGVDDMSRYQMMLLMLESGRYHSTARNIDRYCRTLYPVVFLLFLLIYYFVIIEGDETKCLRRTNDEL</sequence>
<protein>
    <submittedName>
        <fullName evidence="14">Uncharacterized protein</fullName>
    </submittedName>
</protein>
<evidence type="ECO:0000313" key="14">
    <source>
        <dbReference type="EMBL" id="CAG9534859.1"/>
    </source>
</evidence>
<dbReference type="OrthoDB" id="442503at2759"/>
<comment type="caution">
    <text evidence="11">Lacks conserved residue(s) required for the propagation of feature annotation.</text>
</comment>
<feature type="chain" id="PRO_5035342339" evidence="11">
    <location>
        <begin position="26"/>
        <end position="686"/>
    </location>
</feature>
<dbReference type="EMBL" id="CAKAEH010001337">
    <property type="protein sequence ID" value="CAG9534859.1"/>
    <property type="molecule type" value="Genomic_DNA"/>
</dbReference>
<dbReference type="GO" id="GO:0005230">
    <property type="term" value="F:extracellular ligand-gated monoatomic ion channel activity"/>
    <property type="evidence" value="ECO:0007669"/>
    <property type="project" value="InterPro"/>
</dbReference>
<evidence type="ECO:0000256" key="4">
    <source>
        <dbReference type="ARBA" id="ARBA00022475"/>
    </source>
</evidence>
<evidence type="ECO:0000256" key="3">
    <source>
        <dbReference type="ARBA" id="ARBA00022448"/>
    </source>
</evidence>
<keyword evidence="5 11" id="KW-0812">Transmembrane</keyword>
<feature type="domain" description="Neurotransmitter-gated ion-channel ligand-binding" evidence="12">
    <location>
        <begin position="315"/>
        <end position="472"/>
    </location>
</feature>
<evidence type="ECO:0000256" key="9">
    <source>
        <dbReference type="ARBA" id="ARBA00023136"/>
    </source>
</evidence>
<dbReference type="PROSITE" id="PS00236">
    <property type="entry name" value="NEUROTR_ION_CHANNEL"/>
    <property type="match status" value="1"/>
</dbReference>
<keyword evidence="9 11" id="KW-0472">Membrane</keyword>
<name>A0A8J2M3W0_9BILA</name>
<dbReference type="CDD" id="cd18987">
    <property type="entry name" value="LGIC_ECD_anion"/>
    <property type="match status" value="1"/>
</dbReference>
<evidence type="ECO:0000256" key="1">
    <source>
        <dbReference type="ARBA" id="ARBA00004141"/>
    </source>
</evidence>
<dbReference type="SUPFAM" id="SSF90112">
    <property type="entry name" value="Neurotransmitter-gated ion-channel transmembrane pore"/>
    <property type="match status" value="1"/>
</dbReference>
<feature type="domain" description="Neurotransmitter-gated ion-channel transmembrane" evidence="13">
    <location>
        <begin position="527"/>
        <end position="618"/>
    </location>
</feature>
<dbReference type="Gene3D" id="1.20.58.390">
    <property type="entry name" value="Neurotransmitter-gated ion-channel transmembrane domain"/>
    <property type="match status" value="1"/>
</dbReference>
<gene>
    <name evidence="14" type="ORF">CJOHNSTONI_LOCUS4956</name>
</gene>
<keyword evidence="15" id="KW-1185">Reference proteome</keyword>
<dbReference type="SUPFAM" id="SSF63712">
    <property type="entry name" value="Nicotinic receptor ligand binding domain-like"/>
    <property type="match status" value="1"/>
</dbReference>
<evidence type="ECO:0000259" key="12">
    <source>
        <dbReference type="Pfam" id="PF02931"/>
    </source>
</evidence>
<dbReference type="GO" id="GO:0005886">
    <property type="term" value="C:plasma membrane"/>
    <property type="evidence" value="ECO:0007669"/>
    <property type="project" value="UniProtKB-SubCell"/>
</dbReference>
<dbReference type="InterPro" id="IPR036734">
    <property type="entry name" value="Neur_chan_lig-bd_sf"/>
</dbReference>
<keyword evidence="8 11" id="KW-0406">Ion transport</keyword>
<comment type="caution">
    <text evidence="14">The sequence shown here is derived from an EMBL/GenBank/DDBJ whole genome shotgun (WGS) entry which is preliminary data.</text>
</comment>
<dbReference type="GO" id="GO:0004888">
    <property type="term" value="F:transmembrane signaling receptor activity"/>
    <property type="evidence" value="ECO:0007669"/>
    <property type="project" value="InterPro"/>
</dbReference>
<keyword evidence="7 11" id="KW-1133">Transmembrane helix</keyword>
<dbReference type="Pfam" id="PF02932">
    <property type="entry name" value="Neur_chan_memb"/>
    <property type="match status" value="1"/>
</dbReference>
<comment type="subcellular location">
    <subcellularLocation>
        <location evidence="2">Cell membrane</location>
    </subcellularLocation>
    <subcellularLocation>
        <location evidence="1">Membrane</location>
        <topology evidence="1">Multi-pass membrane protein</topology>
    </subcellularLocation>
</comment>
<dbReference type="PANTHER" id="PTHR18945">
    <property type="entry name" value="NEUROTRANSMITTER GATED ION CHANNEL"/>
    <property type="match status" value="1"/>
</dbReference>
<reference evidence="14" key="1">
    <citation type="submission" date="2021-09" db="EMBL/GenBank/DDBJ databases">
        <authorList>
            <consortium name="Pathogen Informatics"/>
        </authorList>
    </citation>
    <scope>NUCLEOTIDE SEQUENCE</scope>
</reference>
<evidence type="ECO:0000256" key="2">
    <source>
        <dbReference type="ARBA" id="ARBA00004236"/>
    </source>
</evidence>
<feature type="transmembrane region" description="Helical" evidence="11">
    <location>
        <begin position="653"/>
        <end position="671"/>
    </location>
</feature>
<dbReference type="Gene3D" id="2.70.170.10">
    <property type="entry name" value="Neurotransmitter-gated ion-channel ligand-binding domain"/>
    <property type="match status" value="1"/>
</dbReference>
<proteinExistence type="inferred from homology"/>
<feature type="signal peptide" evidence="11">
    <location>
        <begin position="1"/>
        <end position="25"/>
    </location>
</feature>
<evidence type="ECO:0000256" key="6">
    <source>
        <dbReference type="ARBA" id="ARBA00022729"/>
    </source>
</evidence>
<evidence type="ECO:0000259" key="13">
    <source>
        <dbReference type="Pfam" id="PF02932"/>
    </source>
</evidence>
<dbReference type="CDD" id="cd19049">
    <property type="entry name" value="LGIC_TM_anion"/>
    <property type="match status" value="1"/>
</dbReference>
<evidence type="ECO:0000313" key="15">
    <source>
        <dbReference type="Proteomes" id="UP000746747"/>
    </source>
</evidence>
<dbReference type="PRINTS" id="PR00252">
    <property type="entry name" value="NRIONCHANNEL"/>
</dbReference>
<evidence type="ECO:0000256" key="11">
    <source>
        <dbReference type="RuleBase" id="RU000687"/>
    </source>
</evidence>
<evidence type="ECO:0000256" key="8">
    <source>
        <dbReference type="ARBA" id="ARBA00023065"/>
    </source>
</evidence>
<dbReference type="InterPro" id="IPR006201">
    <property type="entry name" value="Neur_channel"/>
</dbReference>
<dbReference type="InterPro" id="IPR038050">
    <property type="entry name" value="Neuro_actylchol_rec"/>
</dbReference>
<evidence type="ECO:0000256" key="10">
    <source>
        <dbReference type="ARBA" id="ARBA00023303"/>
    </source>
</evidence>
<dbReference type="InterPro" id="IPR006029">
    <property type="entry name" value="Neurotrans-gated_channel_TM"/>
</dbReference>
<organism evidence="14 15">
    <name type="scientific">Cercopithifilaria johnstoni</name>
    <dbReference type="NCBI Taxonomy" id="2874296"/>
    <lineage>
        <taxon>Eukaryota</taxon>
        <taxon>Metazoa</taxon>
        <taxon>Ecdysozoa</taxon>
        <taxon>Nematoda</taxon>
        <taxon>Chromadorea</taxon>
        <taxon>Rhabditida</taxon>
        <taxon>Spirurina</taxon>
        <taxon>Spiruromorpha</taxon>
        <taxon>Filarioidea</taxon>
        <taxon>Onchocercidae</taxon>
        <taxon>Cercopithifilaria</taxon>
    </lineage>
</organism>
<keyword evidence="4" id="KW-1003">Cell membrane</keyword>
<dbReference type="AlphaFoldDB" id="A0A8J2M3W0"/>
<dbReference type="Proteomes" id="UP000746747">
    <property type="component" value="Unassembled WGS sequence"/>
</dbReference>
<keyword evidence="6 11" id="KW-0732">Signal</keyword>
<feature type="transmembrane region" description="Helical" evidence="11">
    <location>
        <begin position="585"/>
        <end position="607"/>
    </location>
</feature>
<dbReference type="Pfam" id="PF02931">
    <property type="entry name" value="Neur_chan_LBD"/>
    <property type="match status" value="1"/>
</dbReference>
<dbReference type="PRINTS" id="PR00253">
    <property type="entry name" value="GABAARECEPTR"/>
</dbReference>
<evidence type="ECO:0000256" key="7">
    <source>
        <dbReference type="ARBA" id="ARBA00022989"/>
    </source>
</evidence>
<dbReference type="InterPro" id="IPR018000">
    <property type="entry name" value="Neurotransmitter_ion_chnl_CS"/>
</dbReference>
<evidence type="ECO:0000256" key="5">
    <source>
        <dbReference type="ARBA" id="ARBA00022692"/>
    </source>
</evidence>
<accession>A0A8J2M3W0</accession>